<reference evidence="1 2" key="1">
    <citation type="submission" date="2019-05" db="EMBL/GenBank/DDBJ databases">
        <title>Another draft genome of Portunus trituberculatus and its Hox gene families provides insights of decapod evolution.</title>
        <authorList>
            <person name="Jeong J.-H."/>
            <person name="Song I."/>
            <person name="Kim S."/>
            <person name="Choi T."/>
            <person name="Kim D."/>
            <person name="Ryu S."/>
            <person name="Kim W."/>
        </authorList>
    </citation>
    <scope>NUCLEOTIDE SEQUENCE [LARGE SCALE GENOMIC DNA]</scope>
    <source>
        <tissue evidence="1">Muscle</tissue>
    </source>
</reference>
<evidence type="ECO:0000313" key="2">
    <source>
        <dbReference type="Proteomes" id="UP000324222"/>
    </source>
</evidence>
<organism evidence="1 2">
    <name type="scientific">Portunus trituberculatus</name>
    <name type="common">Swimming crab</name>
    <name type="synonym">Neptunus trituberculatus</name>
    <dbReference type="NCBI Taxonomy" id="210409"/>
    <lineage>
        <taxon>Eukaryota</taxon>
        <taxon>Metazoa</taxon>
        <taxon>Ecdysozoa</taxon>
        <taxon>Arthropoda</taxon>
        <taxon>Crustacea</taxon>
        <taxon>Multicrustacea</taxon>
        <taxon>Malacostraca</taxon>
        <taxon>Eumalacostraca</taxon>
        <taxon>Eucarida</taxon>
        <taxon>Decapoda</taxon>
        <taxon>Pleocyemata</taxon>
        <taxon>Brachyura</taxon>
        <taxon>Eubrachyura</taxon>
        <taxon>Portunoidea</taxon>
        <taxon>Portunidae</taxon>
        <taxon>Portuninae</taxon>
        <taxon>Portunus</taxon>
    </lineage>
</organism>
<name>A0A5B7HZK9_PORTR</name>
<sequence>MSLRDILGGHCVVACCPSVRQSLAGFTCLFASPGLLPVFSFSTSSLNSSSSSSSSPCTGQEGSITILSLRHKDGSSSTQPSLHP</sequence>
<evidence type="ECO:0000313" key="1">
    <source>
        <dbReference type="EMBL" id="MPC75305.1"/>
    </source>
</evidence>
<proteinExistence type="predicted"/>
<protein>
    <submittedName>
        <fullName evidence="1">Uncharacterized protein</fullName>
    </submittedName>
</protein>
<accession>A0A5B7HZK9</accession>
<dbReference type="Proteomes" id="UP000324222">
    <property type="component" value="Unassembled WGS sequence"/>
</dbReference>
<dbReference type="EMBL" id="VSRR010040804">
    <property type="protein sequence ID" value="MPC75305.1"/>
    <property type="molecule type" value="Genomic_DNA"/>
</dbReference>
<gene>
    <name evidence="1" type="ORF">E2C01_069691</name>
</gene>
<dbReference type="AlphaFoldDB" id="A0A5B7HZK9"/>
<keyword evidence="2" id="KW-1185">Reference proteome</keyword>
<comment type="caution">
    <text evidence="1">The sequence shown here is derived from an EMBL/GenBank/DDBJ whole genome shotgun (WGS) entry which is preliminary data.</text>
</comment>